<evidence type="ECO:0000313" key="10">
    <source>
        <dbReference type="Proteomes" id="UP000048289"/>
    </source>
</evidence>
<dbReference type="EMBL" id="CFOE01000677">
    <property type="protein sequence ID" value="CFE44652.1"/>
    <property type="molecule type" value="Genomic_DNA"/>
</dbReference>
<evidence type="ECO:0000313" key="7">
    <source>
        <dbReference type="Proteomes" id="UP000039021"/>
    </source>
</evidence>
<dbReference type="Proteomes" id="UP000048289">
    <property type="component" value="Unassembled WGS sequence"/>
</dbReference>
<dbReference type="EMBL" id="CHKL01000681">
    <property type="protein sequence ID" value="COX17128.1"/>
    <property type="molecule type" value="Genomic_DNA"/>
</dbReference>
<dbReference type="Proteomes" id="UP000049023">
    <property type="component" value="Unassembled WGS sequence"/>
</dbReference>
<dbReference type="EMBL" id="CSAD01000783">
    <property type="protein sequence ID" value="COW41487.1"/>
    <property type="molecule type" value="Genomic_DNA"/>
</dbReference>
<dbReference type="Proteomes" id="UP000039021">
    <property type="component" value="Unassembled WGS sequence"/>
</dbReference>
<dbReference type="Proteomes" id="UP000044938">
    <property type="component" value="Unassembled WGS sequence"/>
</dbReference>
<dbReference type="Proteomes" id="UP000045842">
    <property type="component" value="Unassembled WGS sequence"/>
</dbReference>
<dbReference type="Proteomes" id="UP000048600">
    <property type="component" value="Unassembled WGS sequence"/>
</dbReference>
<evidence type="ECO:0000313" key="9">
    <source>
        <dbReference type="Proteomes" id="UP000045842"/>
    </source>
</evidence>
<gene>
    <name evidence="3" type="ORF">ERS007679_03819</name>
    <name evidence="1" type="ORF">ERS007681_03675</name>
    <name evidence="4" type="ORF">ERS007720_03183</name>
    <name evidence="6" type="ORF">ERS007739_02024</name>
    <name evidence="5" type="ORF">ERS007741_03932</name>
    <name evidence="2" type="ORF">ERS027661_03760</name>
</gene>
<dbReference type="AlphaFoldDB" id="A0A0U0TS71"/>
<evidence type="ECO:0000313" key="4">
    <source>
        <dbReference type="EMBL" id="COW73810.1"/>
    </source>
</evidence>
<dbReference type="EMBL" id="CSBK01000866">
    <property type="protein sequence ID" value="COY02591.1"/>
    <property type="molecule type" value="Genomic_DNA"/>
</dbReference>
<evidence type="ECO:0000313" key="5">
    <source>
        <dbReference type="EMBL" id="COX17128.1"/>
    </source>
</evidence>
<evidence type="ECO:0000313" key="3">
    <source>
        <dbReference type="EMBL" id="COW41487.1"/>
    </source>
</evidence>
<dbReference type="EMBL" id="CNFU01001063">
    <property type="protein sequence ID" value="CKS96515.1"/>
    <property type="molecule type" value="Genomic_DNA"/>
</dbReference>
<proteinExistence type="predicted"/>
<evidence type="ECO:0000313" key="2">
    <source>
        <dbReference type="EMBL" id="CKS96515.1"/>
    </source>
</evidence>
<sequence>MPISFSAPAWSRITRLSVSDEVANASRDGTLVLISPVTTSTDGRWVASTRWMPAARAFWVIRTMASSTSRGAVIMRSANSSTMATT</sequence>
<reference evidence="7 8" key="1">
    <citation type="submission" date="2015-03" db="EMBL/GenBank/DDBJ databases">
        <authorList>
            <consortium name="Pathogen Informatics"/>
        </authorList>
    </citation>
    <scope>NUCLEOTIDE SEQUENCE [LARGE SCALE GENOMIC DNA]</scope>
    <source>
        <strain evidence="2 12">Bir 187</strain>
        <strain evidence="3 9">G09801536</strain>
        <strain evidence="1 10">G09901357</strain>
        <strain evidence="4 8">M09401471</strain>
        <strain evidence="7">N09902308</strain>
        <strain evidence="5 11">P00601463</strain>
    </source>
</reference>
<evidence type="ECO:0000313" key="11">
    <source>
        <dbReference type="Proteomes" id="UP000048600"/>
    </source>
</evidence>
<dbReference type="EMBL" id="CSAJ01000482">
    <property type="protein sequence ID" value="COW73810.1"/>
    <property type="molecule type" value="Genomic_DNA"/>
</dbReference>
<organism evidence="6 7">
    <name type="scientific">Mycobacterium tuberculosis</name>
    <dbReference type="NCBI Taxonomy" id="1773"/>
    <lineage>
        <taxon>Bacteria</taxon>
        <taxon>Bacillati</taxon>
        <taxon>Actinomycetota</taxon>
        <taxon>Actinomycetes</taxon>
        <taxon>Mycobacteriales</taxon>
        <taxon>Mycobacteriaceae</taxon>
        <taxon>Mycobacterium</taxon>
        <taxon>Mycobacterium tuberculosis complex</taxon>
    </lineage>
</organism>
<evidence type="ECO:0000313" key="1">
    <source>
        <dbReference type="EMBL" id="CFE44652.1"/>
    </source>
</evidence>
<evidence type="ECO:0000313" key="8">
    <source>
        <dbReference type="Proteomes" id="UP000044938"/>
    </source>
</evidence>
<name>A0A0U0TS71_MYCTX</name>
<reference evidence="6" key="2">
    <citation type="submission" date="2015-03" db="EMBL/GenBank/DDBJ databases">
        <authorList>
            <consortium name="Pathogen Informatics"/>
            <person name="Murphy D."/>
        </authorList>
    </citation>
    <scope>NUCLEOTIDE SEQUENCE</scope>
    <source>
        <strain evidence="6">N09902308</strain>
    </source>
</reference>
<accession>A0A0U0TS71</accession>
<evidence type="ECO:0000313" key="6">
    <source>
        <dbReference type="EMBL" id="COY02591.1"/>
    </source>
</evidence>
<protein>
    <submittedName>
        <fullName evidence="6">Uncharacterized protein</fullName>
    </submittedName>
</protein>
<evidence type="ECO:0000313" key="12">
    <source>
        <dbReference type="Proteomes" id="UP000049023"/>
    </source>
</evidence>